<dbReference type="Proteomes" id="UP000036168">
    <property type="component" value="Unassembled WGS sequence"/>
</dbReference>
<evidence type="ECO:0000313" key="2">
    <source>
        <dbReference type="EMBL" id="KRT95771.1"/>
    </source>
</evidence>
<reference evidence="2" key="2">
    <citation type="submission" date="2015-10" db="EMBL/GenBank/DDBJ databases">
        <authorList>
            <person name="Dunlap C."/>
        </authorList>
    </citation>
    <scope>NUCLEOTIDE SEQUENCE</scope>
    <source>
        <strain evidence="2">GO-13</strain>
    </source>
</reference>
<reference evidence="4 6" key="3">
    <citation type="submission" date="2019-01" db="EMBL/GenBank/DDBJ databases">
        <title>Genome sequence of Bacillus glycinifermentans SRCM103574.</title>
        <authorList>
            <person name="Kong H.-J."/>
            <person name="Jeong S.-Y."/>
            <person name="Jeong D.-Y."/>
        </authorList>
    </citation>
    <scope>NUCLEOTIDE SEQUENCE [LARGE SCALE GENOMIC DNA]</scope>
    <source>
        <strain evidence="4 6">SRCM103574</strain>
    </source>
</reference>
<evidence type="ECO:0000313" key="3">
    <source>
        <dbReference type="EMBL" id="MEC0484329.1"/>
    </source>
</evidence>
<keyword evidence="1" id="KW-1133">Transmembrane helix</keyword>
<reference evidence="3 7" key="4">
    <citation type="submission" date="2023-03" db="EMBL/GenBank/DDBJ databases">
        <title>Agriculturally important microbes genome sequencing.</title>
        <authorList>
            <person name="Dunlap C."/>
        </authorList>
    </citation>
    <scope>NUCLEOTIDE SEQUENCE [LARGE SCALE GENOMIC DNA]</scope>
    <source>
        <strain evidence="3 7">CBP-3203</strain>
    </source>
</reference>
<sequence>MTNDTDFFAKRINSAIIVASLLGPFAWLCMLIILTVLTTQEHMPIKIFMDCVLQISFFFLVIPLCLHIYRKKVLLKKHPHLAKKKRQR</sequence>
<name>A0A0J6ER88_9BACI</name>
<proteinExistence type="predicted"/>
<evidence type="ECO:0000313" key="4">
    <source>
        <dbReference type="EMBL" id="QAT63906.1"/>
    </source>
</evidence>
<feature type="transmembrane region" description="Helical" evidence="1">
    <location>
        <begin position="47"/>
        <end position="69"/>
    </location>
</feature>
<dbReference type="STRING" id="1664069.BGLY_0446"/>
<organism evidence="2 5">
    <name type="scientific">Bacillus glycinifermentans</name>
    <dbReference type="NCBI Taxonomy" id="1664069"/>
    <lineage>
        <taxon>Bacteria</taxon>
        <taxon>Bacillati</taxon>
        <taxon>Bacillota</taxon>
        <taxon>Bacilli</taxon>
        <taxon>Bacillales</taxon>
        <taxon>Bacillaceae</taxon>
        <taxon>Bacillus</taxon>
    </lineage>
</organism>
<dbReference type="Proteomes" id="UP000288675">
    <property type="component" value="Chromosome"/>
</dbReference>
<gene>
    <name evidence="2" type="ORF">AB447_201320</name>
    <name evidence="4" type="ORF">EQZ20_02380</name>
    <name evidence="3" type="ORF">P8828_05630</name>
</gene>
<reference evidence="2 5" key="1">
    <citation type="journal article" date="2015" name="Int. J. Syst. Evol. Microbiol.">
        <title>Bacillus glycinifermentans sp. nov., isolated from fermented soybean paste.</title>
        <authorList>
            <person name="Kim S.J."/>
            <person name="Dunlap C.A."/>
            <person name="Kwon S.W."/>
            <person name="Rooney A.P."/>
        </authorList>
    </citation>
    <scope>NUCLEOTIDE SEQUENCE [LARGE SCALE GENOMIC DNA]</scope>
    <source>
        <strain evidence="2 5">GO-13</strain>
    </source>
</reference>
<evidence type="ECO:0000313" key="6">
    <source>
        <dbReference type="Proteomes" id="UP000288675"/>
    </source>
</evidence>
<dbReference type="RefSeq" id="WP_046133062.1">
    <property type="nucleotide sequence ID" value="NZ_CP023481.1"/>
</dbReference>
<evidence type="ECO:0000256" key="1">
    <source>
        <dbReference type="SAM" id="Phobius"/>
    </source>
</evidence>
<dbReference type="EMBL" id="JARRTL010000007">
    <property type="protein sequence ID" value="MEC0484329.1"/>
    <property type="molecule type" value="Genomic_DNA"/>
</dbReference>
<feature type="transmembrane region" description="Helical" evidence="1">
    <location>
        <begin position="12"/>
        <end position="35"/>
    </location>
</feature>
<dbReference type="EMBL" id="CP035232">
    <property type="protein sequence ID" value="QAT63906.1"/>
    <property type="molecule type" value="Genomic_DNA"/>
</dbReference>
<keyword evidence="1" id="KW-0472">Membrane</keyword>
<accession>A0A0J6ER88</accession>
<keyword evidence="7" id="KW-1185">Reference proteome</keyword>
<dbReference type="Proteomes" id="UP001341297">
    <property type="component" value="Unassembled WGS sequence"/>
</dbReference>
<dbReference type="PATRIC" id="fig|1664069.3.peg.4664"/>
<dbReference type="AlphaFoldDB" id="A0A0J6ER88"/>
<protein>
    <submittedName>
        <fullName evidence="2">Uncharacterized protein</fullName>
    </submittedName>
</protein>
<evidence type="ECO:0000313" key="5">
    <source>
        <dbReference type="Proteomes" id="UP000036168"/>
    </source>
</evidence>
<dbReference type="GeneID" id="82851518"/>
<dbReference type="KEGG" id="bgy:BGLY_0446"/>
<keyword evidence="1" id="KW-0812">Transmembrane</keyword>
<evidence type="ECO:0000313" key="7">
    <source>
        <dbReference type="Proteomes" id="UP001341297"/>
    </source>
</evidence>
<dbReference type="EMBL" id="LECW02000001">
    <property type="protein sequence ID" value="KRT95771.1"/>
    <property type="molecule type" value="Genomic_DNA"/>
</dbReference>